<dbReference type="Proteomes" id="UP000601099">
    <property type="component" value="Unassembled WGS sequence"/>
</dbReference>
<evidence type="ECO:0000313" key="3">
    <source>
        <dbReference type="Proteomes" id="UP000601099"/>
    </source>
</evidence>
<dbReference type="EMBL" id="JADWYK010000001">
    <property type="protein sequence ID" value="MBG8552578.1"/>
    <property type="molecule type" value="Genomic_DNA"/>
</dbReference>
<name>A0ABS0KXI1_9BACT</name>
<sequence>MLNLNDLEAATAPRNSEKLPPSDKSVASVADSAAVPAEALAWCLAQHEQHHGPLPGAGGRNSWLTALAYFCNERGVPVDDLLPVAESRWAQPDFTALEIRRTVLGIYRRESARHGCQPWQAARSLSPEPPATPPAPRRRQAAGSPPPLPLETPTIPAAVYAALPVFLQRCCAPFPTERERDVMLTGTLSILSGCFPQLQGLYDGATVGANLFSFTVAPAANGKGGLAWARRLAYPWHKALVQQSRQEQQEHELLLEQYQQQKRASKGKGPLPAAPEPPAFRQLYIPANSSAAGLIKALADNEGRGILCETEADTLSGALQQDWGNYSDLLRKAFHHEPYTYQRKTGREFYELERPQLSVALTGTPGQVQALIPTAEDGLFSRFLFYAFEAPHVWRDVSPAAGRGNLTAYFDELAQHVTQMIGAVTAPVVVQLTPGQWQQLNAAGTAWLAAAVAQTGEESGSVVKRLGLTAFRLALLLTLVRTFEYGEQPAQLTCEEADFTTALALADVYRAHALALFDRMPRPVLMSGRRAAKASQEVRVRELHAQGLSLREIEEQTGVPFNTARRWLQA</sequence>
<dbReference type="RefSeq" id="WP_196953605.1">
    <property type="nucleotide sequence ID" value="NZ_JADWYK010000001.1"/>
</dbReference>
<feature type="region of interest" description="Disordered" evidence="1">
    <location>
        <begin position="1"/>
        <end position="26"/>
    </location>
</feature>
<evidence type="ECO:0000313" key="2">
    <source>
        <dbReference type="EMBL" id="MBG8552578.1"/>
    </source>
</evidence>
<organism evidence="2 3">
    <name type="scientific">Hymenobacter guriensis</name>
    <dbReference type="NCBI Taxonomy" id="2793065"/>
    <lineage>
        <taxon>Bacteria</taxon>
        <taxon>Pseudomonadati</taxon>
        <taxon>Bacteroidota</taxon>
        <taxon>Cytophagia</taxon>
        <taxon>Cytophagales</taxon>
        <taxon>Hymenobacteraceae</taxon>
        <taxon>Hymenobacter</taxon>
    </lineage>
</organism>
<evidence type="ECO:0000256" key="1">
    <source>
        <dbReference type="SAM" id="MobiDB-lite"/>
    </source>
</evidence>
<gene>
    <name evidence="2" type="ORF">I5L79_03420</name>
</gene>
<dbReference type="Pfam" id="PF13148">
    <property type="entry name" value="DUF3987"/>
    <property type="match status" value="1"/>
</dbReference>
<proteinExistence type="predicted"/>
<protein>
    <submittedName>
        <fullName evidence="2">DUF3987 domain-containing protein</fullName>
    </submittedName>
</protein>
<reference evidence="2 3" key="1">
    <citation type="submission" date="2020-11" db="EMBL/GenBank/DDBJ databases">
        <title>Hymenobacter sp.</title>
        <authorList>
            <person name="Kim M.K."/>
        </authorList>
    </citation>
    <scope>NUCLEOTIDE SEQUENCE [LARGE SCALE GENOMIC DNA]</scope>
    <source>
        <strain evidence="2 3">BT594</strain>
    </source>
</reference>
<accession>A0ABS0KXI1</accession>
<feature type="region of interest" description="Disordered" evidence="1">
    <location>
        <begin position="118"/>
        <end position="149"/>
    </location>
</feature>
<dbReference type="InterPro" id="IPR025048">
    <property type="entry name" value="DUF3987"/>
</dbReference>
<comment type="caution">
    <text evidence="2">The sequence shown here is derived from an EMBL/GenBank/DDBJ whole genome shotgun (WGS) entry which is preliminary data.</text>
</comment>
<keyword evidence="3" id="KW-1185">Reference proteome</keyword>